<keyword evidence="1" id="KW-0472">Membrane</keyword>
<evidence type="ECO:0000313" key="4">
    <source>
        <dbReference type="Proteomes" id="UP000796880"/>
    </source>
</evidence>
<feature type="signal peptide" evidence="2">
    <location>
        <begin position="1"/>
        <end position="25"/>
    </location>
</feature>
<feature type="transmembrane region" description="Helical" evidence="1">
    <location>
        <begin position="41"/>
        <end position="62"/>
    </location>
</feature>
<dbReference type="PANTHER" id="PTHR33659:SF11">
    <property type="entry name" value="TRANSMEMBRANE PROTEIN"/>
    <property type="match status" value="1"/>
</dbReference>
<keyword evidence="4" id="KW-1185">Reference proteome</keyword>
<dbReference type="AlphaFoldDB" id="A0A8K0GYW3"/>
<dbReference type="Proteomes" id="UP000796880">
    <property type="component" value="Unassembled WGS sequence"/>
</dbReference>
<keyword evidence="2" id="KW-0732">Signal</keyword>
<sequence length="64" mass="6675">MELVNMSKAFLITFMLFFVVSMVSAQDNAPAPAPMDAGSAYSLPASGAVVGVSLVLSLLALFKH</sequence>
<evidence type="ECO:0000313" key="3">
    <source>
        <dbReference type="EMBL" id="KAF3442587.1"/>
    </source>
</evidence>
<comment type="caution">
    <text evidence="3">The sequence shown here is derived from an EMBL/GenBank/DDBJ whole genome shotgun (WGS) entry which is preliminary data.</text>
</comment>
<dbReference type="OrthoDB" id="851643at2759"/>
<organism evidence="3 4">
    <name type="scientific">Rhamnella rubrinervis</name>
    <dbReference type="NCBI Taxonomy" id="2594499"/>
    <lineage>
        <taxon>Eukaryota</taxon>
        <taxon>Viridiplantae</taxon>
        <taxon>Streptophyta</taxon>
        <taxon>Embryophyta</taxon>
        <taxon>Tracheophyta</taxon>
        <taxon>Spermatophyta</taxon>
        <taxon>Magnoliopsida</taxon>
        <taxon>eudicotyledons</taxon>
        <taxon>Gunneridae</taxon>
        <taxon>Pentapetalae</taxon>
        <taxon>rosids</taxon>
        <taxon>fabids</taxon>
        <taxon>Rosales</taxon>
        <taxon>Rhamnaceae</taxon>
        <taxon>rhamnoid group</taxon>
        <taxon>Rhamneae</taxon>
        <taxon>Rhamnella</taxon>
    </lineage>
</organism>
<gene>
    <name evidence="3" type="ORF">FNV43_RR16503</name>
</gene>
<keyword evidence="1" id="KW-1133">Transmembrane helix</keyword>
<protein>
    <submittedName>
        <fullName evidence="3">Uncharacterized protein</fullName>
    </submittedName>
</protein>
<evidence type="ECO:0000256" key="2">
    <source>
        <dbReference type="SAM" id="SignalP"/>
    </source>
</evidence>
<dbReference type="PANTHER" id="PTHR33659">
    <property type="entry name" value="PROTEIN, PUTATIVE-RELATED-RELATED"/>
    <property type="match status" value="1"/>
</dbReference>
<feature type="chain" id="PRO_5035470272" evidence="2">
    <location>
        <begin position="26"/>
        <end position="64"/>
    </location>
</feature>
<evidence type="ECO:0000256" key="1">
    <source>
        <dbReference type="SAM" id="Phobius"/>
    </source>
</evidence>
<keyword evidence="1" id="KW-0812">Transmembrane</keyword>
<reference evidence="3" key="1">
    <citation type="submission" date="2020-03" db="EMBL/GenBank/DDBJ databases">
        <title>A high-quality chromosome-level genome assembly of a woody plant with both climbing and erect habits, Rhamnella rubrinervis.</title>
        <authorList>
            <person name="Lu Z."/>
            <person name="Yang Y."/>
            <person name="Zhu X."/>
            <person name="Sun Y."/>
        </authorList>
    </citation>
    <scope>NUCLEOTIDE SEQUENCE</scope>
    <source>
        <strain evidence="3">BYM</strain>
        <tissue evidence="3">Leaf</tissue>
    </source>
</reference>
<proteinExistence type="predicted"/>
<accession>A0A8K0GYW3</accession>
<dbReference type="EMBL" id="VOIH02000007">
    <property type="protein sequence ID" value="KAF3442587.1"/>
    <property type="molecule type" value="Genomic_DNA"/>
</dbReference>
<name>A0A8K0GYW3_9ROSA</name>